<proteinExistence type="inferred from homology"/>
<evidence type="ECO:0000256" key="5">
    <source>
        <dbReference type="ARBA" id="ARBA00037114"/>
    </source>
</evidence>
<evidence type="ECO:0000313" key="8">
    <source>
        <dbReference type="EMBL" id="KAK2559623.1"/>
    </source>
</evidence>
<keyword evidence="2 7" id="KW-0479">Metal-binding</keyword>
<protein>
    <recommendedName>
        <fullName evidence="7">Peptide deformylase</fullName>
        <ecNumber evidence="7">3.5.1.88</ecNumber>
    </recommendedName>
</protein>
<comment type="catalytic activity">
    <reaction evidence="6 7">
        <text>N-terminal N-formyl-L-methionyl-[peptide] + H2O = N-terminal L-methionyl-[peptide] + formate</text>
        <dbReference type="Rhea" id="RHEA:24420"/>
        <dbReference type="Rhea" id="RHEA-COMP:10639"/>
        <dbReference type="Rhea" id="RHEA-COMP:10640"/>
        <dbReference type="ChEBI" id="CHEBI:15377"/>
        <dbReference type="ChEBI" id="CHEBI:15740"/>
        <dbReference type="ChEBI" id="CHEBI:49298"/>
        <dbReference type="ChEBI" id="CHEBI:64731"/>
        <dbReference type="EC" id="3.5.1.88"/>
    </reaction>
</comment>
<dbReference type="Proteomes" id="UP001249851">
    <property type="component" value="Unassembled WGS sequence"/>
</dbReference>
<evidence type="ECO:0000313" key="9">
    <source>
        <dbReference type="Proteomes" id="UP001249851"/>
    </source>
</evidence>
<gene>
    <name evidence="8" type="ORF">P5673_017704</name>
</gene>
<accession>A0AAD9V389</accession>
<dbReference type="GO" id="GO:0046872">
    <property type="term" value="F:metal ion binding"/>
    <property type="evidence" value="ECO:0007669"/>
    <property type="project" value="UniProtKB-KW"/>
</dbReference>
<evidence type="ECO:0000256" key="1">
    <source>
        <dbReference type="ARBA" id="ARBA00010759"/>
    </source>
</evidence>
<sequence length="232" mass="26122">MATTSKSNKIFCSLSAFASPLVGTLIKCRQASKWLPGSLRTLLSIDSLQARQVGDPILREEAETVEILTIHSPEFKQMIERMFKVMRKAKGQGIAAPQIGVGLQVIAMEYTGRHIKELKDKGCSDKELQRMGIALVPPRVFINPQVRVIDSTLLAFREGCLSIEGYSALVPRAKEIEVSALNLDGQPVKWRTMGWPARIIQHEIDHLKGKLYVDSMMYKSFMKNDWSDYVQK</sequence>
<dbReference type="NCBIfam" id="NF001159">
    <property type="entry name" value="PRK00150.1-3"/>
    <property type="match status" value="1"/>
</dbReference>
<dbReference type="EC" id="3.5.1.88" evidence="7"/>
<evidence type="ECO:0000256" key="7">
    <source>
        <dbReference type="RuleBase" id="RU362111"/>
    </source>
</evidence>
<dbReference type="PANTHER" id="PTHR10458:SF2">
    <property type="entry name" value="PEPTIDE DEFORMYLASE, MITOCHONDRIAL"/>
    <property type="match status" value="1"/>
</dbReference>
<dbReference type="InterPro" id="IPR036821">
    <property type="entry name" value="Peptide_deformylase_sf"/>
</dbReference>
<reference evidence="8" key="2">
    <citation type="journal article" date="2023" name="Science">
        <title>Genomic signatures of disease resistance in endangered staghorn corals.</title>
        <authorList>
            <person name="Vollmer S.V."/>
            <person name="Selwyn J.D."/>
            <person name="Despard B.A."/>
            <person name="Roesel C.L."/>
        </authorList>
    </citation>
    <scope>NUCLEOTIDE SEQUENCE</scope>
    <source>
        <strain evidence="8">K2</strain>
    </source>
</reference>
<evidence type="ECO:0000256" key="4">
    <source>
        <dbReference type="ARBA" id="ARBA00022917"/>
    </source>
</evidence>
<dbReference type="PRINTS" id="PR01576">
    <property type="entry name" value="PDEFORMYLASE"/>
</dbReference>
<name>A0AAD9V389_ACRCE</name>
<dbReference type="AlphaFoldDB" id="A0AAD9V389"/>
<keyword evidence="4 7" id="KW-0648">Protein biosynthesis</keyword>
<comment type="caution">
    <text evidence="8">The sequence shown here is derived from an EMBL/GenBank/DDBJ whole genome shotgun (WGS) entry which is preliminary data.</text>
</comment>
<evidence type="ECO:0000256" key="2">
    <source>
        <dbReference type="ARBA" id="ARBA00022723"/>
    </source>
</evidence>
<dbReference type="GO" id="GO:0005739">
    <property type="term" value="C:mitochondrion"/>
    <property type="evidence" value="ECO:0007669"/>
    <property type="project" value="UniProtKB-ARBA"/>
</dbReference>
<dbReference type="PANTHER" id="PTHR10458">
    <property type="entry name" value="PEPTIDE DEFORMYLASE"/>
    <property type="match status" value="1"/>
</dbReference>
<dbReference type="GO" id="GO:0042586">
    <property type="term" value="F:peptide deformylase activity"/>
    <property type="evidence" value="ECO:0007669"/>
    <property type="project" value="UniProtKB-EC"/>
</dbReference>
<evidence type="ECO:0000256" key="3">
    <source>
        <dbReference type="ARBA" id="ARBA00022801"/>
    </source>
</evidence>
<comment type="function">
    <text evidence="5 7">Removes the formyl group from the N-terminal Met of newly synthesized proteins.</text>
</comment>
<dbReference type="CDD" id="cd00487">
    <property type="entry name" value="Pep_deformylase"/>
    <property type="match status" value="1"/>
</dbReference>
<keyword evidence="9" id="KW-1185">Reference proteome</keyword>
<dbReference type="Gene3D" id="3.90.45.10">
    <property type="entry name" value="Peptide deformylase"/>
    <property type="match status" value="1"/>
</dbReference>
<dbReference type="InterPro" id="IPR023635">
    <property type="entry name" value="Peptide_deformylase"/>
</dbReference>
<comment type="similarity">
    <text evidence="1 7">Belongs to the polypeptide deformylase family.</text>
</comment>
<dbReference type="GO" id="GO:0006412">
    <property type="term" value="P:translation"/>
    <property type="evidence" value="ECO:0007669"/>
    <property type="project" value="UniProtKB-KW"/>
</dbReference>
<keyword evidence="3 7" id="KW-0378">Hydrolase</keyword>
<dbReference type="Pfam" id="PF01327">
    <property type="entry name" value="Pep_deformylase"/>
    <property type="match status" value="1"/>
</dbReference>
<organism evidence="8 9">
    <name type="scientific">Acropora cervicornis</name>
    <name type="common">Staghorn coral</name>
    <dbReference type="NCBI Taxonomy" id="6130"/>
    <lineage>
        <taxon>Eukaryota</taxon>
        <taxon>Metazoa</taxon>
        <taxon>Cnidaria</taxon>
        <taxon>Anthozoa</taxon>
        <taxon>Hexacorallia</taxon>
        <taxon>Scleractinia</taxon>
        <taxon>Astrocoeniina</taxon>
        <taxon>Acroporidae</taxon>
        <taxon>Acropora</taxon>
    </lineage>
</organism>
<dbReference type="EMBL" id="JARQWQ010000039">
    <property type="protein sequence ID" value="KAK2559623.1"/>
    <property type="molecule type" value="Genomic_DNA"/>
</dbReference>
<dbReference type="HAMAP" id="MF_00163">
    <property type="entry name" value="Pep_deformylase"/>
    <property type="match status" value="1"/>
</dbReference>
<reference evidence="8" key="1">
    <citation type="journal article" date="2023" name="G3 (Bethesda)">
        <title>Whole genome assembly and annotation of the endangered Caribbean coral Acropora cervicornis.</title>
        <authorList>
            <person name="Selwyn J.D."/>
            <person name="Vollmer S.V."/>
        </authorList>
    </citation>
    <scope>NUCLEOTIDE SEQUENCE</scope>
    <source>
        <strain evidence="8">K2</strain>
    </source>
</reference>
<evidence type="ECO:0000256" key="6">
    <source>
        <dbReference type="ARBA" id="ARBA00048875"/>
    </source>
</evidence>
<dbReference type="FunFam" id="3.90.45.10:FF:000003">
    <property type="entry name" value="Peptide deformylase"/>
    <property type="match status" value="1"/>
</dbReference>
<dbReference type="SUPFAM" id="SSF56420">
    <property type="entry name" value="Peptide deformylase"/>
    <property type="match status" value="1"/>
</dbReference>